<dbReference type="PANTHER" id="PTHR43081">
    <property type="entry name" value="ADENYLATE CYCLASE, TERMINAL-DIFFERENTIATION SPECIFIC-RELATED"/>
    <property type="match status" value="1"/>
</dbReference>
<evidence type="ECO:0000313" key="4">
    <source>
        <dbReference type="Proteomes" id="UP001156905"/>
    </source>
</evidence>
<dbReference type="RefSeq" id="WP_284274037.1">
    <property type="nucleotide sequence ID" value="NZ_BSOW01000039.1"/>
</dbReference>
<sequence length="653" mass="71555">MATSGQDRIERRLAAILAADVAGYSRLTGVDEEGTHVRLQAHLRALVDPKVAEHRGRVVKNTGDGMLAEFGSVVDAMRCALDVQRGMAERNAGVPDEKRIEFRIGINVGDIIIDRGDIFGDGVNVAARLEGLAKPGGICISDDAHRQVRGKFDVTFDDVGERQLKNIARPVSVFQVALDGARLTKPILQPHNAASAVHRAWWSARVTAMGAAVVLISAGVGAALYFHLGRAPVQLSDQLAKPSERFSIVVLPFANLSGDANQDYLADVISDELTTGLSRFRDSFVISRSTAFTYKGKPINVQQIGKDLGVRYALEGSVQPSGDRVRVSAHLIDTGSNAHLWADQFDENRSDLLQMQDTIVNRIALAVGVKLFTDKAQMAQTRAANPNAEDLAWRCYATLMRVSWTPERDSGYRLCEQALQIDPENIRALSLLSVKFSQRSAFFAGHDREADIRRADELASLAIKIDPDFSLARSAKGDVLLLAGRYRDAIDSYQRAQMLVPGALQPGLALAYVFVGEPDQAIAYADKALRLSPRGPTSIWPSFYLAKALAFGMLQDYEEALLWIDRAETAAPDILLMGFVRSGLLALAGQEDEARATMLRYLANDKAPIRTMSQWQAWLLGKPLPSYSPLPLARLLLWKKKFDDGLRKAGLPE</sequence>
<dbReference type="InterPro" id="IPR029787">
    <property type="entry name" value="Nucleotide_cyclase"/>
</dbReference>
<dbReference type="EMBL" id="BSOW01000039">
    <property type="protein sequence ID" value="GLR90951.1"/>
    <property type="molecule type" value="Genomic_DNA"/>
</dbReference>
<dbReference type="Pfam" id="PF00211">
    <property type="entry name" value="Guanylate_cyc"/>
    <property type="match status" value="1"/>
</dbReference>
<evidence type="ECO:0000313" key="3">
    <source>
        <dbReference type="EMBL" id="GLR90951.1"/>
    </source>
</evidence>
<dbReference type="InterPro" id="IPR001054">
    <property type="entry name" value="A/G_cyclase"/>
</dbReference>
<dbReference type="InterPro" id="IPR019734">
    <property type="entry name" value="TPR_rpt"/>
</dbReference>
<dbReference type="Gene3D" id="3.40.50.10070">
    <property type="entry name" value="TolB, N-terminal domain"/>
    <property type="match status" value="1"/>
</dbReference>
<dbReference type="Pfam" id="PF13432">
    <property type="entry name" value="TPR_16"/>
    <property type="match status" value="1"/>
</dbReference>
<dbReference type="Proteomes" id="UP001156905">
    <property type="component" value="Unassembled WGS sequence"/>
</dbReference>
<feature type="transmembrane region" description="Helical" evidence="1">
    <location>
        <begin position="206"/>
        <end position="228"/>
    </location>
</feature>
<comment type="caution">
    <text evidence="3">The sequence shown here is derived from an EMBL/GenBank/DDBJ whole genome shotgun (WGS) entry which is preliminary data.</text>
</comment>
<keyword evidence="4" id="KW-1185">Reference proteome</keyword>
<dbReference type="InterPro" id="IPR011990">
    <property type="entry name" value="TPR-like_helical_dom_sf"/>
</dbReference>
<organism evidence="3 4">
    <name type="scientific">Bradyrhizobium iriomotense</name>
    <dbReference type="NCBI Taxonomy" id="441950"/>
    <lineage>
        <taxon>Bacteria</taxon>
        <taxon>Pseudomonadati</taxon>
        <taxon>Pseudomonadota</taxon>
        <taxon>Alphaproteobacteria</taxon>
        <taxon>Hyphomicrobiales</taxon>
        <taxon>Nitrobacteraceae</taxon>
        <taxon>Bradyrhizobium</taxon>
    </lineage>
</organism>
<reference evidence="4" key="1">
    <citation type="journal article" date="2019" name="Int. J. Syst. Evol. Microbiol.">
        <title>The Global Catalogue of Microorganisms (GCM) 10K type strain sequencing project: providing services to taxonomists for standard genome sequencing and annotation.</title>
        <authorList>
            <consortium name="The Broad Institute Genomics Platform"/>
            <consortium name="The Broad Institute Genome Sequencing Center for Infectious Disease"/>
            <person name="Wu L."/>
            <person name="Ma J."/>
        </authorList>
    </citation>
    <scope>NUCLEOTIDE SEQUENCE [LARGE SCALE GENOMIC DNA]</scope>
    <source>
        <strain evidence="4">NBRC 102520</strain>
    </source>
</reference>
<dbReference type="PANTHER" id="PTHR43081:SF19">
    <property type="entry name" value="PH-SENSITIVE ADENYLATE CYCLASE RV1264"/>
    <property type="match status" value="1"/>
</dbReference>
<keyword evidence="1" id="KW-0472">Membrane</keyword>
<protein>
    <submittedName>
        <fullName evidence="3">Adenylate cyclase</fullName>
    </submittedName>
</protein>
<dbReference type="Gene3D" id="3.30.70.1230">
    <property type="entry name" value="Nucleotide cyclase"/>
    <property type="match status" value="1"/>
</dbReference>
<dbReference type="InterPro" id="IPR050697">
    <property type="entry name" value="Adenylyl/Guanylyl_Cyclase_3/4"/>
</dbReference>
<dbReference type="Gene3D" id="1.25.40.10">
    <property type="entry name" value="Tetratricopeptide repeat domain"/>
    <property type="match status" value="1"/>
</dbReference>
<evidence type="ECO:0000256" key="1">
    <source>
        <dbReference type="SAM" id="Phobius"/>
    </source>
</evidence>
<accession>A0ABQ6BE81</accession>
<keyword evidence="1" id="KW-0812">Transmembrane</keyword>
<name>A0ABQ6BE81_9BRAD</name>
<dbReference type="SUPFAM" id="SSF55073">
    <property type="entry name" value="Nucleotide cyclase"/>
    <property type="match status" value="1"/>
</dbReference>
<dbReference type="SMART" id="SM00028">
    <property type="entry name" value="TPR"/>
    <property type="match status" value="3"/>
</dbReference>
<feature type="domain" description="Guanylate cyclase" evidence="2">
    <location>
        <begin position="15"/>
        <end position="130"/>
    </location>
</feature>
<dbReference type="CDD" id="cd07302">
    <property type="entry name" value="CHD"/>
    <property type="match status" value="1"/>
</dbReference>
<keyword evidence="1" id="KW-1133">Transmembrane helix</keyword>
<gene>
    <name evidence="3" type="ORF">GCM10007857_76670</name>
</gene>
<proteinExistence type="predicted"/>
<evidence type="ECO:0000259" key="2">
    <source>
        <dbReference type="PROSITE" id="PS50125"/>
    </source>
</evidence>
<dbReference type="PROSITE" id="PS50125">
    <property type="entry name" value="GUANYLATE_CYCLASE_2"/>
    <property type="match status" value="1"/>
</dbReference>
<dbReference type="SUPFAM" id="SSF48452">
    <property type="entry name" value="TPR-like"/>
    <property type="match status" value="1"/>
</dbReference>